<dbReference type="Pfam" id="PF03235">
    <property type="entry name" value="GmrSD_N"/>
    <property type="match status" value="1"/>
</dbReference>
<dbReference type="AlphaFoldDB" id="A0A5J4RMT7"/>
<sequence>MAESFKSIEDNIEPEEGNENVKNEIPFNPNDISINIVPRTIGQIVDMLRYGEILIPSYQRLPNLWNEKKKSRFIESLMLSLPIPLFYFDESEDKKWRVIDGLQRISTLEHFIILDDKEEQQTKTISGNKQPLILQNLEFKIELNGKKWSELPRDVQRRIETNQVTINLIGKGTPDEVKYNIFSRINQGGEELTAQEIRTALFQGYRVDFIEMFVSDKTDAGNFFLKATDNSISSKRQDDLDFATRFLSFYLLDYEEYEPDMDSFLTTGTKSIPKELELREKILTNFQKAMSISYEIFGTNSFRKITSDNQRNRINKPLFEIMSVYFAKLNEKEKTILLQKKEICKNDFIQKLQSNRTFWSSITTGTATKDSVRKRHELFKEFLSKFIL</sequence>
<dbReference type="EMBL" id="SNRY01000939">
    <property type="protein sequence ID" value="KAA6334989.1"/>
    <property type="molecule type" value="Genomic_DNA"/>
</dbReference>
<evidence type="ECO:0000256" key="1">
    <source>
        <dbReference type="SAM" id="MobiDB-lite"/>
    </source>
</evidence>
<dbReference type="PANTHER" id="PTHR39639:SF1">
    <property type="entry name" value="DUF262 DOMAIN-CONTAINING PROTEIN"/>
    <property type="match status" value="1"/>
</dbReference>
<gene>
    <name evidence="3" type="ORF">EZS27_016738</name>
</gene>
<feature type="domain" description="GmrSD restriction endonucleases N-terminal" evidence="2">
    <location>
        <begin position="42"/>
        <end position="202"/>
    </location>
</feature>
<accession>A0A5J4RMT7</accession>
<feature type="region of interest" description="Disordered" evidence="1">
    <location>
        <begin position="1"/>
        <end position="24"/>
    </location>
</feature>
<reference evidence="3" key="1">
    <citation type="submission" date="2019-03" db="EMBL/GenBank/DDBJ databases">
        <title>Single cell metagenomics reveals metabolic interactions within the superorganism composed of flagellate Streblomastix strix and complex community of Bacteroidetes bacteria on its surface.</title>
        <authorList>
            <person name="Treitli S.C."/>
            <person name="Kolisko M."/>
            <person name="Husnik F."/>
            <person name="Keeling P."/>
            <person name="Hampl V."/>
        </authorList>
    </citation>
    <scope>NUCLEOTIDE SEQUENCE</scope>
    <source>
        <strain evidence="3">STM</strain>
    </source>
</reference>
<dbReference type="InterPro" id="IPR004919">
    <property type="entry name" value="GmrSD_N"/>
</dbReference>
<organism evidence="3">
    <name type="scientific">termite gut metagenome</name>
    <dbReference type="NCBI Taxonomy" id="433724"/>
    <lineage>
        <taxon>unclassified sequences</taxon>
        <taxon>metagenomes</taxon>
        <taxon>organismal metagenomes</taxon>
    </lineage>
</organism>
<evidence type="ECO:0000313" key="3">
    <source>
        <dbReference type="EMBL" id="KAA6334989.1"/>
    </source>
</evidence>
<dbReference type="PANTHER" id="PTHR39639">
    <property type="entry name" value="CHROMOSOME 16, WHOLE GENOME SHOTGUN SEQUENCE"/>
    <property type="match status" value="1"/>
</dbReference>
<protein>
    <recommendedName>
        <fullName evidence="2">GmrSD restriction endonucleases N-terminal domain-containing protein</fullName>
    </recommendedName>
</protein>
<proteinExistence type="predicted"/>
<name>A0A5J4RMT7_9ZZZZ</name>
<evidence type="ECO:0000259" key="2">
    <source>
        <dbReference type="Pfam" id="PF03235"/>
    </source>
</evidence>
<comment type="caution">
    <text evidence="3">The sequence shown here is derived from an EMBL/GenBank/DDBJ whole genome shotgun (WGS) entry which is preliminary data.</text>
</comment>